<dbReference type="Gene3D" id="3.40.109.10">
    <property type="entry name" value="NADH Oxidase"/>
    <property type="match status" value="1"/>
</dbReference>
<organism evidence="4 5">
    <name type="scientific">Paenibacillus sabuli</name>
    <dbReference type="NCBI Taxonomy" id="2772509"/>
    <lineage>
        <taxon>Bacteria</taxon>
        <taxon>Bacillati</taxon>
        <taxon>Bacillota</taxon>
        <taxon>Bacilli</taxon>
        <taxon>Bacillales</taxon>
        <taxon>Paenibacillaceae</taxon>
        <taxon>Paenibacillus</taxon>
    </lineage>
</organism>
<dbReference type="CDD" id="cd02138">
    <property type="entry name" value="TdsD-like"/>
    <property type="match status" value="1"/>
</dbReference>
<reference evidence="4" key="1">
    <citation type="submission" date="2020-09" db="EMBL/GenBank/DDBJ databases">
        <title>A novel bacterium of genus Paenibacillus, isolated from South China Sea.</title>
        <authorList>
            <person name="Huang H."/>
            <person name="Mo K."/>
            <person name="Hu Y."/>
        </authorList>
    </citation>
    <scope>NUCLEOTIDE SEQUENCE</scope>
    <source>
        <strain evidence="4">IB182496</strain>
    </source>
</reference>
<dbReference type="InterPro" id="IPR029479">
    <property type="entry name" value="Nitroreductase"/>
</dbReference>
<feature type="domain" description="Nitroreductase" evidence="3">
    <location>
        <begin position="28"/>
        <end position="85"/>
    </location>
</feature>
<evidence type="ECO:0000256" key="1">
    <source>
        <dbReference type="ARBA" id="ARBA00007118"/>
    </source>
</evidence>
<name>A0A927BYS0_9BACL</name>
<feature type="domain" description="Nitroreductase" evidence="3">
    <location>
        <begin position="89"/>
        <end position="169"/>
    </location>
</feature>
<evidence type="ECO:0000313" key="4">
    <source>
        <dbReference type="EMBL" id="MBD2847969.1"/>
    </source>
</evidence>
<keyword evidence="2" id="KW-0560">Oxidoreductase</keyword>
<comment type="caution">
    <text evidence="4">The sequence shown here is derived from an EMBL/GenBank/DDBJ whole genome shotgun (WGS) entry which is preliminary data.</text>
</comment>
<dbReference type="PANTHER" id="PTHR43673">
    <property type="entry name" value="NAD(P)H NITROREDUCTASE YDGI-RELATED"/>
    <property type="match status" value="1"/>
</dbReference>
<dbReference type="AlphaFoldDB" id="A0A927BYS0"/>
<keyword evidence="5" id="KW-1185">Reference proteome</keyword>
<accession>A0A927BYS0</accession>
<dbReference type="Proteomes" id="UP000621560">
    <property type="component" value="Unassembled WGS sequence"/>
</dbReference>
<dbReference type="EMBL" id="JACXIZ010000048">
    <property type="protein sequence ID" value="MBD2847969.1"/>
    <property type="molecule type" value="Genomic_DNA"/>
</dbReference>
<comment type="similarity">
    <text evidence="1">Belongs to the nitroreductase family.</text>
</comment>
<dbReference type="Pfam" id="PF00881">
    <property type="entry name" value="Nitroreductase"/>
    <property type="match status" value="2"/>
</dbReference>
<dbReference type="InterPro" id="IPR000415">
    <property type="entry name" value="Nitroreductase-like"/>
</dbReference>
<evidence type="ECO:0000259" key="3">
    <source>
        <dbReference type="Pfam" id="PF00881"/>
    </source>
</evidence>
<dbReference type="RefSeq" id="WP_190921073.1">
    <property type="nucleotide sequence ID" value="NZ_JACXIZ010000048.1"/>
</dbReference>
<proteinExistence type="inferred from homology"/>
<dbReference type="GO" id="GO:0016491">
    <property type="term" value="F:oxidoreductase activity"/>
    <property type="evidence" value="ECO:0007669"/>
    <property type="project" value="UniProtKB-KW"/>
</dbReference>
<dbReference type="PANTHER" id="PTHR43673:SF10">
    <property type="entry name" value="NADH DEHYDROGENASE_NAD(P)H NITROREDUCTASE XCC3605-RELATED"/>
    <property type="match status" value="1"/>
</dbReference>
<protein>
    <submittedName>
        <fullName evidence="4">Nitroreductase family protein</fullName>
    </submittedName>
</protein>
<gene>
    <name evidence="4" type="ORF">IDH44_22465</name>
</gene>
<evidence type="ECO:0000256" key="2">
    <source>
        <dbReference type="ARBA" id="ARBA00023002"/>
    </source>
</evidence>
<evidence type="ECO:0000313" key="5">
    <source>
        <dbReference type="Proteomes" id="UP000621560"/>
    </source>
</evidence>
<sequence>MLPSDKDEPLSSEAVKHRPTDYDINPLILNRWSPRAFADRAVAERDLHAILEAARWAPSSSNLQPWRFIVAASEEQKARFHSFINDGNLIWCKHAPVLLLVVSKTTNNKGGMNRSHAFDAGAAWGYLALEACRRGMIAHAMGGFNADQAQHELSIPNQYAALAVVAVGYQGDPAMLQGQLREREHPSSRMPLNDIIIEGSFA</sequence>
<dbReference type="SUPFAM" id="SSF55469">
    <property type="entry name" value="FMN-dependent nitroreductase-like"/>
    <property type="match status" value="1"/>
</dbReference>